<dbReference type="AlphaFoldDB" id="A0AB39PLF6"/>
<protein>
    <submittedName>
        <fullName evidence="2">VOC family protein</fullName>
    </submittedName>
</protein>
<dbReference type="PANTHER" id="PTHR36503:SF3">
    <property type="entry name" value="BLR0126 PROTEIN"/>
    <property type="match status" value="1"/>
</dbReference>
<dbReference type="InterPro" id="IPR029068">
    <property type="entry name" value="Glyas_Bleomycin-R_OHBP_Dase"/>
</dbReference>
<sequence>MSITGSAVSLNVDDVAASSAFLADHFGFREEMAADGFASLTRVDAGMNVIYLRRGLASLPDDQRDDHADGVILAFVVDNLDAELARLTAEGVAITMPLREEPWGERAFQVTDPNGVIVQLVDWNASTSH</sequence>
<evidence type="ECO:0000313" key="2">
    <source>
        <dbReference type="EMBL" id="XDQ31299.1"/>
    </source>
</evidence>
<dbReference type="Gene3D" id="3.10.180.10">
    <property type="entry name" value="2,3-Dihydroxybiphenyl 1,2-Dioxygenase, domain 1"/>
    <property type="match status" value="1"/>
</dbReference>
<dbReference type="PANTHER" id="PTHR36503">
    <property type="entry name" value="BLR2520 PROTEIN"/>
    <property type="match status" value="1"/>
</dbReference>
<dbReference type="RefSeq" id="WP_369242073.1">
    <property type="nucleotide sequence ID" value="NZ_CP163435.1"/>
</dbReference>
<feature type="domain" description="VOC" evidence="1">
    <location>
        <begin position="3"/>
        <end position="123"/>
    </location>
</feature>
<dbReference type="EMBL" id="CP163435">
    <property type="protein sequence ID" value="XDQ31299.1"/>
    <property type="molecule type" value="Genomic_DNA"/>
</dbReference>
<organism evidence="2">
    <name type="scientific">Streptomyces sp. R21</name>
    <dbReference type="NCBI Taxonomy" id="3238627"/>
    <lineage>
        <taxon>Bacteria</taxon>
        <taxon>Bacillati</taxon>
        <taxon>Actinomycetota</taxon>
        <taxon>Actinomycetes</taxon>
        <taxon>Kitasatosporales</taxon>
        <taxon>Streptomycetaceae</taxon>
        <taxon>Streptomyces</taxon>
    </lineage>
</organism>
<dbReference type="InterPro" id="IPR004360">
    <property type="entry name" value="Glyas_Fos-R_dOase_dom"/>
</dbReference>
<dbReference type="InterPro" id="IPR037523">
    <property type="entry name" value="VOC_core"/>
</dbReference>
<dbReference type="PROSITE" id="PS51819">
    <property type="entry name" value="VOC"/>
    <property type="match status" value="1"/>
</dbReference>
<evidence type="ECO:0000259" key="1">
    <source>
        <dbReference type="PROSITE" id="PS51819"/>
    </source>
</evidence>
<dbReference type="Pfam" id="PF00903">
    <property type="entry name" value="Glyoxalase"/>
    <property type="match status" value="1"/>
</dbReference>
<dbReference type="SUPFAM" id="SSF54593">
    <property type="entry name" value="Glyoxalase/Bleomycin resistance protein/Dihydroxybiphenyl dioxygenase"/>
    <property type="match status" value="1"/>
</dbReference>
<accession>A0AB39PLF6</accession>
<reference evidence="2" key="1">
    <citation type="submission" date="2024-07" db="EMBL/GenBank/DDBJ databases">
        <authorList>
            <person name="Yu S.T."/>
        </authorList>
    </citation>
    <scope>NUCLEOTIDE SEQUENCE</scope>
    <source>
        <strain evidence="2">R21</strain>
    </source>
</reference>
<gene>
    <name evidence="2" type="ORF">AB5J56_44270</name>
</gene>
<proteinExistence type="predicted"/>
<name>A0AB39PLF6_9ACTN</name>